<keyword evidence="6 14" id="KW-0728">SH3 domain</keyword>
<dbReference type="PROSITE" id="PS50002">
    <property type="entry name" value="SH3"/>
    <property type="match status" value="2"/>
</dbReference>
<keyword evidence="9" id="KW-1133">Transmembrane helix</keyword>
<dbReference type="SUPFAM" id="SSF50044">
    <property type="entry name" value="SH3-domain"/>
    <property type="match status" value="2"/>
</dbReference>
<evidence type="ECO:0000256" key="4">
    <source>
        <dbReference type="ARBA" id="ARBA00009739"/>
    </source>
</evidence>
<sequence length="531" mass="58176">MSSNPELKRLEQTLKWTFKDKSRLQGFLAKKGPPAQRWLDRMQQLVDSPDISSEMRSSVFSVILRLSKNSGLHPQCLAIQNVKKFGEYPIDAGGFGEVWKGVIGDSSQHVCLKVVKIYQDSNIEQISKSAAMFNFSVDEERKLGSILEGDATRRCGPLHIGRLSVIFMAHDVAAGLSYLHSEKIVHSDLKGVNVLITDTLRACIADFGLSRVTNTCGVKITSTNSRTGGTGRWLAPELLFDGGVTSRESDVYALGCVYFEIFTGQQPFPNLPHDAAVVLAVSSGKRPLRPEGIPQLTDAIWKLTQSCWDPTPASRPTASHVVDEILSFDTSNSITPAPKWNESTFTQVWGNVEYPAAGTPSPNTPPNEINATRIPSPSKTDLLSPSDFQPSHTDQEDYPSPADGIVKTAHSHDSQIQARAIYNCTASPNNPHEISFAKGEILNIIDRRGKWWSARKADGTVGIAPSNYLQTIDPGSEPEPEPPTLEAKAIYAYTANPDDPHEISFTKGEILNIINRTGKWWNAQKADGTVG</sequence>
<keyword evidence="18" id="KW-0675">Receptor</keyword>
<evidence type="ECO:0000256" key="1">
    <source>
        <dbReference type="ARBA" id="ARBA00001946"/>
    </source>
</evidence>
<evidence type="ECO:0000256" key="3">
    <source>
        <dbReference type="ARBA" id="ARBA00006529"/>
    </source>
</evidence>
<dbReference type="SMART" id="SM00220">
    <property type="entry name" value="S_TKc"/>
    <property type="match status" value="1"/>
</dbReference>
<comment type="subcellular location">
    <subcellularLocation>
        <location evidence="2">Cell membrane</location>
        <topology evidence="2">Multi-pass membrane protein</topology>
    </subcellularLocation>
</comment>
<dbReference type="InterPro" id="IPR036028">
    <property type="entry name" value="SH3-like_dom_sf"/>
</dbReference>
<evidence type="ECO:0000256" key="7">
    <source>
        <dbReference type="ARBA" id="ARBA00022475"/>
    </source>
</evidence>
<evidence type="ECO:0000256" key="6">
    <source>
        <dbReference type="ARBA" id="ARBA00022443"/>
    </source>
</evidence>
<keyword evidence="10" id="KW-0346">Stress response</keyword>
<dbReference type="GO" id="GO:0004674">
    <property type="term" value="F:protein serine/threonine kinase activity"/>
    <property type="evidence" value="ECO:0007669"/>
    <property type="project" value="UniProtKB-EC"/>
</dbReference>
<keyword evidence="18" id="KW-0808">Transferase</keyword>
<dbReference type="InterPro" id="IPR035522">
    <property type="entry name" value="Sho1_SH3"/>
</dbReference>
<dbReference type="Proteomes" id="UP001465976">
    <property type="component" value="Unassembled WGS sequence"/>
</dbReference>
<dbReference type="InterPro" id="IPR011009">
    <property type="entry name" value="Kinase-like_dom_sf"/>
</dbReference>
<name>A0ABR3EMQ6_9AGAR</name>
<dbReference type="Gene3D" id="2.30.30.40">
    <property type="entry name" value="SH3 Domains"/>
    <property type="match status" value="2"/>
</dbReference>
<feature type="non-terminal residue" evidence="18">
    <location>
        <position position="531"/>
    </location>
</feature>
<evidence type="ECO:0000256" key="10">
    <source>
        <dbReference type="ARBA" id="ARBA00023016"/>
    </source>
</evidence>
<comment type="similarity">
    <text evidence="3">Belongs to the protein kinase superfamily. STE Ser/Thr protein kinase family. MAP kinase kinase kinase subfamily.</text>
</comment>
<keyword evidence="18" id="KW-0418">Kinase</keyword>
<evidence type="ECO:0000313" key="18">
    <source>
        <dbReference type="EMBL" id="KAL0564120.1"/>
    </source>
</evidence>
<dbReference type="CDD" id="cd11855">
    <property type="entry name" value="SH3_Sho1p"/>
    <property type="match status" value="1"/>
</dbReference>
<evidence type="ECO:0000256" key="11">
    <source>
        <dbReference type="ARBA" id="ARBA00023136"/>
    </source>
</evidence>
<evidence type="ECO:0000256" key="2">
    <source>
        <dbReference type="ARBA" id="ARBA00004651"/>
    </source>
</evidence>
<dbReference type="EC" id="2.7.11.25" evidence="5"/>
<dbReference type="PROSITE" id="PS00108">
    <property type="entry name" value="PROTEIN_KINASE_ST"/>
    <property type="match status" value="1"/>
</dbReference>
<proteinExistence type="inferred from homology"/>
<dbReference type="InterPro" id="IPR001245">
    <property type="entry name" value="Ser-Thr/Tyr_kinase_cat_dom"/>
</dbReference>
<keyword evidence="19" id="KW-1185">Reference proteome</keyword>
<evidence type="ECO:0000256" key="8">
    <source>
        <dbReference type="ARBA" id="ARBA00022692"/>
    </source>
</evidence>
<feature type="compositionally biased region" description="Polar residues" evidence="15">
    <location>
        <begin position="366"/>
        <end position="392"/>
    </location>
</feature>
<comment type="catalytic activity">
    <reaction evidence="13">
        <text>L-seryl-[protein] + ATP = O-phospho-L-seryl-[protein] + ADP + H(+)</text>
        <dbReference type="Rhea" id="RHEA:17989"/>
        <dbReference type="Rhea" id="RHEA-COMP:9863"/>
        <dbReference type="Rhea" id="RHEA-COMP:11604"/>
        <dbReference type="ChEBI" id="CHEBI:15378"/>
        <dbReference type="ChEBI" id="CHEBI:29999"/>
        <dbReference type="ChEBI" id="CHEBI:30616"/>
        <dbReference type="ChEBI" id="CHEBI:83421"/>
        <dbReference type="ChEBI" id="CHEBI:456216"/>
        <dbReference type="EC" id="2.7.11.25"/>
    </reaction>
</comment>
<keyword evidence="8" id="KW-0812">Transmembrane</keyword>
<evidence type="ECO:0000313" key="19">
    <source>
        <dbReference type="Proteomes" id="UP001465976"/>
    </source>
</evidence>
<evidence type="ECO:0000256" key="14">
    <source>
        <dbReference type="PROSITE-ProRule" id="PRU00192"/>
    </source>
</evidence>
<evidence type="ECO:0000256" key="15">
    <source>
        <dbReference type="SAM" id="MobiDB-lite"/>
    </source>
</evidence>
<dbReference type="SUPFAM" id="SSF56112">
    <property type="entry name" value="Protein kinase-like (PK-like)"/>
    <property type="match status" value="1"/>
</dbReference>
<dbReference type="InterPro" id="IPR001452">
    <property type="entry name" value="SH3_domain"/>
</dbReference>
<evidence type="ECO:0000259" key="16">
    <source>
        <dbReference type="PROSITE" id="PS50002"/>
    </source>
</evidence>
<evidence type="ECO:0000256" key="5">
    <source>
        <dbReference type="ARBA" id="ARBA00012406"/>
    </source>
</evidence>
<keyword evidence="7" id="KW-1003">Cell membrane</keyword>
<comment type="cofactor">
    <cofactor evidence="1">
        <name>Mg(2+)</name>
        <dbReference type="ChEBI" id="CHEBI:18420"/>
    </cofactor>
</comment>
<feature type="region of interest" description="Disordered" evidence="15">
    <location>
        <begin position="354"/>
        <end position="402"/>
    </location>
</feature>
<dbReference type="PROSITE" id="PS50011">
    <property type="entry name" value="PROTEIN_KINASE_DOM"/>
    <property type="match status" value="1"/>
</dbReference>
<evidence type="ECO:0000259" key="17">
    <source>
        <dbReference type="PROSITE" id="PS50011"/>
    </source>
</evidence>
<gene>
    <name evidence="18" type="primary">RIPK1_3</name>
    <name evidence="18" type="ORF">V5O48_017933</name>
</gene>
<comment type="caution">
    <text evidence="18">The sequence shown here is derived from an EMBL/GenBank/DDBJ whole genome shotgun (WGS) entry which is preliminary data.</text>
</comment>
<evidence type="ECO:0000256" key="13">
    <source>
        <dbReference type="ARBA" id="ARBA00048329"/>
    </source>
</evidence>
<feature type="domain" description="Protein kinase" evidence="17">
    <location>
        <begin position="49"/>
        <end position="326"/>
    </location>
</feature>
<dbReference type="Pfam" id="PF00018">
    <property type="entry name" value="SH3_1"/>
    <property type="match status" value="1"/>
</dbReference>
<accession>A0ABR3EMQ6</accession>
<feature type="domain" description="SH3" evidence="16">
    <location>
        <begin position="413"/>
        <end position="474"/>
    </location>
</feature>
<feature type="domain" description="SH3" evidence="16">
    <location>
        <begin position="482"/>
        <end position="531"/>
    </location>
</feature>
<protein>
    <recommendedName>
        <fullName evidence="5">mitogen-activated protein kinase kinase kinase</fullName>
        <ecNumber evidence="5">2.7.11.25</ecNumber>
    </recommendedName>
</protein>
<dbReference type="Gene3D" id="1.10.510.10">
    <property type="entry name" value="Transferase(Phosphotransferase) domain 1"/>
    <property type="match status" value="1"/>
</dbReference>
<keyword evidence="11" id="KW-0472">Membrane</keyword>
<dbReference type="Pfam" id="PF07714">
    <property type="entry name" value="PK_Tyr_Ser-Thr"/>
    <property type="match status" value="1"/>
</dbReference>
<evidence type="ECO:0000256" key="9">
    <source>
        <dbReference type="ARBA" id="ARBA00022989"/>
    </source>
</evidence>
<dbReference type="EMBL" id="JBAHYK010002969">
    <property type="protein sequence ID" value="KAL0564120.1"/>
    <property type="molecule type" value="Genomic_DNA"/>
</dbReference>
<comment type="similarity">
    <text evidence="4">Belongs to the SHO1 family.</text>
</comment>
<dbReference type="InterPro" id="IPR051681">
    <property type="entry name" value="Ser/Thr_Kinases-Pseudokinases"/>
</dbReference>
<dbReference type="SMART" id="SM00326">
    <property type="entry name" value="SH3"/>
    <property type="match status" value="2"/>
</dbReference>
<dbReference type="Pfam" id="PF07653">
    <property type="entry name" value="SH3_2"/>
    <property type="match status" value="1"/>
</dbReference>
<organism evidence="18 19">
    <name type="scientific">Marasmius crinis-equi</name>
    <dbReference type="NCBI Taxonomy" id="585013"/>
    <lineage>
        <taxon>Eukaryota</taxon>
        <taxon>Fungi</taxon>
        <taxon>Dikarya</taxon>
        <taxon>Basidiomycota</taxon>
        <taxon>Agaricomycotina</taxon>
        <taxon>Agaricomycetes</taxon>
        <taxon>Agaricomycetidae</taxon>
        <taxon>Agaricales</taxon>
        <taxon>Marasmiineae</taxon>
        <taxon>Marasmiaceae</taxon>
        <taxon>Marasmius</taxon>
    </lineage>
</organism>
<dbReference type="InterPro" id="IPR008271">
    <property type="entry name" value="Ser/Thr_kinase_AS"/>
</dbReference>
<reference evidence="18 19" key="1">
    <citation type="submission" date="2024-02" db="EMBL/GenBank/DDBJ databases">
        <title>A draft genome for the cacao thread blight pathogen Marasmius crinis-equi.</title>
        <authorList>
            <person name="Cohen S.P."/>
            <person name="Baruah I.K."/>
            <person name="Amoako-Attah I."/>
            <person name="Bukari Y."/>
            <person name="Meinhardt L.W."/>
            <person name="Bailey B.A."/>
        </authorList>
    </citation>
    <scope>NUCLEOTIDE SEQUENCE [LARGE SCALE GENOMIC DNA]</scope>
    <source>
        <strain evidence="18 19">GH-76</strain>
    </source>
</reference>
<dbReference type="InterPro" id="IPR000719">
    <property type="entry name" value="Prot_kinase_dom"/>
</dbReference>
<dbReference type="PANTHER" id="PTHR44329">
    <property type="entry name" value="SERINE/THREONINE-PROTEIN KINASE TNNI3K-RELATED"/>
    <property type="match status" value="1"/>
</dbReference>
<evidence type="ECO:0000256" key="12">
    <source>
        <dbReference type="ARBA" id="ARBA00047559"/>
    </source>
</evidence>
<comment type="catalytic activity">
    <reaction evidence="12">
        <text>L-threonyl-[protein] + ATP = O-phospho-L-threonyl-[protein] + ADP + H(+)</text>
        <dbReference type="Rhea" id="RHEA:46608"/>
        <dbReference type="Rhea" id="RHEA-COMP:11060"/>
        <dbReference type="Rhea" id="RHEA-COMP:11605"/>
        <dbReference type="ChEBI" id="CHEBI:15378"/>
        <dbReference type="ChEBI" id="CHEBI:30013"/>
        <dbReference type="ChEBI" id="CHEBI:30616"/>
        <dbReference type="ChEBI" id="CHEBI:61977"/>
        <dbReference type="ChEBI" id="CHEBI:456216"/>
        <dbReference type="EC" id="2.7.11.25"/>
    </reaction>
</comment>